<evidence type="ECO:0000256" key="2">
    <source>
        <dbReference type="ARBA" id="ARBA00022679"/>
    </source>
</evidence>
<evidence type="ECO:0000256" key="1">
    <source>
        <dbReference type="ARBA" id="ARBA00022603"/>
    </source>
</evidence>
<protein>
    <submittedName>
        <fullName evidence="3">Class I SAM-dependent methyltransferase</fullName>
    </submittedName>
</protein>
<evidence type="ECO:0000313" key="4">
    <source>
        <dbReference type="Proteomes" id="UP000824169"/>
    </source>
</evidence>
<comment type="caution">
    <text evidence="3">The sequence shown here is derived from an EMBL/GenBank/DDBJ whole genome shotgun (WGS) entry which is preliminary data.</text>
</comment>
<reference evidence="3" key="2">
    <citation type="journal article" date="2021" name="PeerJ">
        <title>Extensive microbial diversity within the chicken gut microbiome revealed by metagenomics and culture.</title>
        <authorList>
            <person name="Gilroy R."/>
            <person name="Ravi A."/>
            <person name="Getino M."/>
            <person name="Pursley I."/>
            <person name="Horton D.L."/>
            <person name="Alikhan N.F."/>
            <person name="Baker D."/>
            <person name="Gharbi K."/>
            <person name="Hall N."/>
            <person name="Watson M."/>
            <person name="Adriaenssens E.M."/>
            <person name="Foster-Nyarko E."/>
            <person name="Jarju S."/>
            <person name="Secka A."/>
            <person name="Antonio M."/>
            <person name="Oren A."/>
            <person name="Chaudhuri R.R."/>
            <person name="La Ragione R."/>
            <person name="Hildebrand F."/>
            <person name="Pallen M.J."/>
        </authorList>
    </citation>
    <scope>NUCLEOTIDE SEQUENCE</scope>
    <source>
        <strain evidence="3">CHK188-20938</strain>
    </source>
</reference>
<gene>
    <name evidence="3" type="ORF">IAB71_05685</name>
</gene>
<keyword evidence="1 3" id="KW-0489">Methyltransferase</keyword>
<dbReference type="InterPro" id="IPR029063">
    <property type="entry name" value="SAM-dependent_MTases_sf"/>
</dbReference>
<proteinExistence type="predicted"/>
<sequence>MKISQYLNTDTVQGTMLLPLLSRARCAEKYPGFFRDPAARKAAGELEVPPMLRKMAEQAAPLYALRQEVLLLAVRRYLRSCPEAVIVNLGCGLDTSFSKADNGRCRWINLDLPGVMEVRRRLLPCGEREELLAADAEDLSWIETIGSRPCYVIAGGFFYYFPEARVRRLLCAMADSFPGGGVCFDCESPLALRLSQETARRAGSAEAPMYFSLKNPERQLRSWSRSFGGITCVDRLPGAFRNPAYLPAADRFRLRAELRTGLLKFVEIRFRGKRTGN</sequence>
<dbReference type="EMBL" id="DVOO01000015">
    <property type="protein sequence ID" value="HIV25267.1"/>
    <property type="molecule type" value="Genomic_DNA"/>
</dbReference>
<name>A0A9D1P2R2_9FIRM</name>
<evidence type="ECO:0000313" key="3">
    <source>
        <dbReference type="EMBL" id="HIV25267.1"/>
    </source>
</evidence>
<dbReference type="PANTHER" id="PTHR43619:SF2">
    <property type="entry name" value="S-ADENOSYL-L-METHIONINE-DEPENDENT METHYLTRANSFERASES SUPERFAMILY PROTEIN"/>
    <property type="match status" value="1"/>
</dbReference>
<dbReference type="Pfam" id="PF04072">
    <property type="entry name" value="LCM"/>
    <property type="match status" value="1"/>
</dbReference>
<dbReference type="InterPro" id="IPR007213">
    <property type="entry name" value="Ppm1/Ppm2/Tcmp"/>
</dbReference>
<reference evidence="3" key="1">
    <citation type="submission" date="2020-10" db="EMBL/GenBank/DDBJ databases">
        <authorList>
            <person name="Gilroy R."/>
        </authorList>
    </citation>
    <scope>NUCLEOTIDE SEQUENCE</scope>
    <source>
        <strain evidence="3">CHK188-20938</strain>
    </source>
</reference>
<dbReference type="Proteomes" id="UP000824169">
    <property type="component" value="Unassembled WGS sequence"/>
</dbReference>
<keyword evidence="2" id="KW-0808">Transferase</keyword>
<dbReference type="GO" id="GO:0032259">
    <property type="term" value="P:methylation"/>
    <property type="evidence" value="ECO:0007669"/>
    <property type="project" value="UniProtKB-KW"/>
</dbReference>
<dbReference type="PANTHER" id="PTHR43619">
    <property type="entry name" value="S-ADENOSYL-L-METHIONINE-DEPENDENT METHYLTRANSFERASE YKTD-RELATED"/>
    <property type="match status" value="1"/>
</dbReference>
<dbReference type="GO" id="GO:0008168">
    <property type="term" value="F:methyltransferase activity"/>
    <property type="evidence" value="ECO:0007669"/>
    <property type="project" value="UniProtKB-KW"/>
</dbReference>
<dbReference type="AlphaFoldDB" id="A0A9D1P2R2"/>
<dbReference type="Gene3D" id="3.40.50.150">
    <property type="entry name" value="Vaccinia Virus protein VP39"/>
    <property type="match status" value="1"/>
</dbReference>
<organism evidence="3 4">
    <name type="scientific">Candidatus Scatomonas pullistercoris</name>
    <dbReference type="NCBI Taxonomy" id="2840920"/>
    <lineage>
        <taxon>Bacteria</taxon>
        <taxon>Bacillati</taxon>
        <taxon>Bacillota</taxon>
        <taxon>Clostridia</taxon>
        <taxon>Lachnospirales</taxon>
        <taxon>Lachnospiraceae</taxon>
        <taxon>Lachnospiraceae incertae sedis</taxon>
        <taxon>Candidatus Scatomonas</taxon>
    </lineage>
</organism>
<accession>A0A9D1P2R2</accession>
<dbReference type="SUPFAM" id="SSF53335">
    <property type="entry name" value="S-adenosyl-L-methionine-dependent methyltransferases"/>
    <property type="match status" value="1"/>
</dbReference>